<accession>A0A917CM58</accession>
<reference evidence="1" key="1">
    <citation type="journal article" date="2014" name="Int. J. Syst. Evol. Microbiol.">
        <title>Complete genome sequence of Corynebacterium casei LMG S-19264T (=DSM 44701T), isolated from a smear-ripened cheese.</title>
        <authorList>
            <consortium name="US DOE Joint Genome Institute (JGI-PGF)"/>
            <person name="Walter F."/>
            <person name="Albersmeier A."/>
            <person name="Kalinowski J."/>
            <person name="Ruckert C."/>
        </authorList>
    </citation>
    <scope>NUCLEOTIDE SEQUENCE</scope>
    <source>
        <strain evidence="1">CGMCC 1.12181</strain>
    </source>
</reference>
<proteinExistence type="predicted"/>
<gene>
    <name evidence="1" type="ORF">GCM10011365_12780</name>
</gene>
<dbReference type="SUPFAM" id="SSF53254">
    <property type="entry name" value="Phosphoglycerate mutase-like"/>
    <property type="match status" value="1"/>
</dbReference>
<reference evidence="1" key="2">
    <citation type="submission" date="2020-09" db="EMBL/GenBank/DDBJ databases">
        <authorList>
            <person name="Sun Q."/>
            <person name="Zhou Y."/>
        </authorList>
    </citation>
    <scope>NUCLEOTIDE SEQUENCE</scope>
    <source>
        <strain evidence="1">CGMCC 1.12181</strain>
    </source>
</reference>
<dbReference type="RefSeq" id="WP_188364870.1">
    <property type="nucleotide sequence ID" value="NZ_BAABJF010000015.1"/>
</dbReference>
<comment type="caution">
    <text evidence="1">The sequence shown here is derived from an EMBL/GenBank/DDBJ whole genome shotgun (WGS) entry which is preliminary data.</text>
</comment>
<dbReference type="AlphaFoldDB" id="A0A917CM58"/>
<keyword evidence="2" id="KW-1185">Reference proteome</keyword>
<dbReference type="Gene3D" id="3.40.50.1240">
    <property type="entry name" value="Phosphoglycerate mutase-like"/>
    <property type="match status" value="1"/>
</dbReference>
<dbReference type="CDD" id="cd07067">
    <property type="entry name" value="HP_PGM_like"/>
    <property type="match status" value="1"/>
</dbReference>
<organism evidence="1 2">
    <name type="scientific">Marinicella pacifica</name>
    <dbReference type="NCBI Taxonomy" id="1171543"/>
    <lineage>
        <taxon>Bacteria</taxon>
        <taxon>Pseudomonadati</taxon>
        <taxon>Pseudomonadota</taxon>
        <taxon>Gammaproteobacteria</taxon>
        <taxon>Lysobacterales</taxon>
        <taxon>Marinicellaceae</taxon>
        <taxon>Marinicella</taxon>
    </lineage>
</organism>
<dbReference type="InterPro" id="IPR029033">
    <property type="entry name" value="His_PPase_superfam"/>
</dbReference>
<name>A0A917CM58_9GAMM</name>
<sequence length="156" mass="17167">MNVFIVRHGHSPMQDSDHQRPLSDLGQAQARQAAGFIRQNTDTVPYILCSDAVRTHQTAAQIAAVFGIEECDARNEFYTAGVGIWCDAILEQAKQPALVLVGHNPTISQLSAYLTGDEDIYFKPACVTHIRLEIRGDGLRLPAQLIANFKPDAKPQ</sequence>
<dbReference type="InterPro" id="IPR013078">
    <property type="entry name" value="His_Pase_superF_clade-1"/>
</dbReference>
<protein>
    <recommendedName>
        <fullName evidence="3">Phosphohistidine phosphatase SixA</fullName>
    </recommendedName>
</protein>
<evidence type="ECO:0008006" key="3">
    <source>
        <dbReference type="Google" id="ProtNLM"/>
    </source>
</evidence>
<dbReference type="Pfam" id="PF00300">
    <property type="entry name" value="His_Phos_1"/>
    <property type="match status" value="1"/>
</dbReference>
<dbReference type="SMART" id="SM00855">
    <property type="entry name" value="PGAM"/>
    <property type="match status" value="1"/>
</dbReference>
<dbReference type="Proteomes" id="UP000605253">
    <property type="component" value="Unassembled WGS sequence"/>
</dbReference>
<evidence type="ECO:0000313" key="1">
    <source>
        <dbReference type="EMBL" id="GGF92977.1"/>
    </source>
</evidence>
<dbReference type="EMBL" id="BMEO01000004">
    <property type="protein sequence ID" value="GGF92977.1"/>
    <property type="molecule type" value="Genomic_DNA"/>
</dbReference>
<evidence type="ECO:0000313" key="2">
    <source>
        <dbReference type="Proteomes" id="UP000605253"/>
    </source>
</evidence>